<evidence type="ECO:0000259" key="8">
    <source>
        <dbReference type="Pfam" id="PF03372"/>
    </source>
</evidence>
<keyword evidence="10" id="KW-1185">Reference proteome</keyword>
<evidence type="ECO:0000313" key="10">
    <source>
        <dbReference type="Proteomes" id="UP000023152"/>
    </source>
</evidence>
<evidence type="ECO:0000256" key="3">
    <source>
        <dbReference type="ARBA" id="ARBA00022801"/>
    </source>
</evidence>
<dbReference type="OrthoDB" id="498125at2759"/>
<dbReference type="SUPFAM" id="SSF56219">
    <property type="entry name" value="DNase I-like"/>
    <property type="match status" value="1"/>
</dbReference>
<comment type="similarity">
    <text evidence="1 7">Belongs to the DNA repair enzymes AP/ExoA family.</text>
</comment>
<dbReference type="PROSITE" id="PS51435">
    <property type="entry name" value="AP_NUCLEASE_F1_4"/>
    <property type="match status" value="1"/>
</dbReference>
<dbReference type="GO" id="GO:0046872">
    <property type="term" value="F:metal ion binding"/>
    <property type="evidence" value="ECO:0007669"/>
    <property type="project" value="UniProtKB-KW"/>
</dbReference>
<dbReference type="Gene3D" id="3.60.10.10">
    <property type="entry name" value="Endonuclease/exonuclease/phosphatase"/>
    <property type="match status" value="1"/>
</dbReference>
<evidence type="ECO:0000256" key="5">
    <source>
        <dbReference type="PIRSR" id="PIRSR604808-2"/>
    </source>
</evidence>
<organism evidence="9 10">
    <name type="scientific">Reticulomyxa filosa</name>
    <dbReference type="NCBI Taxonomy" id="46433"/>
    <lineage>
        <taxon>Eukaryota</taxon>
        <taxon>Sar</taxon>
        <taxon>Rhizaria</taxon>
        <taxon>Retaria</taxon>
        <taxon>Foraminifera</taxon>
        <taxon>Monothalamids</taxon>
        <taxon>Reticulomyxidae</taxon>
        <taxon>Reticulomyxa</taxon>
    </lineage>
</organism>
<evidence type="ECO:0000256" key="2">
    <source>
        <dbReference type="ARBA" id="ARBA00022723"/>
    </source>
</evidence>
<dbReference type="GO" id="GO:0003906">
    <property type="term" value="F:DNA-(apurinic or apyrimidinic site) endonuclease activity"/>
    <property type="evidence" value="ECO:0007669"/>
    <property type="project" value="TreeGrafter"/>
</dbReference>
<dbReference type="InterPro" id="IPR005135">
    <property type="entry name" value="Endo/exonuclease/phosphatase"/>
</dbReference>
<dbReference type="EMBL" id="ASPP01009988">
    <property type="protein sequence ID" value="ETO23385.1"/>
    <property type="molecule type" value="Genomic_DNA"/>
</dbReference>
<gene>
    <name evidence="9" type="ORF">RFI_13796</name>
</gene>
<keyword evidence="7" id="KW-0227">DNA damage</keyword>
<comment type="caution">
    <text evidence="9">The sequence shown here is derived from an EMBL/GenBank/DDBJ whole genome shotgun (WGS) entry which is preliminary data.</text>
</comment>
<dbReference type="GO" id="GO:0008311">
    <property type="term" value="F:double-stranded DNA 3'-5' DNA exonuclease activity"/>
    <property type="evidence" value="ECO:0007669"/>
    <property type="project" value="TreeGrafter"/>
</dbReference>
<dbReference type="Proteomes" id="UP000023152">
    <property type="component" value="Unassembled WGS sequence"/>
</dbReference>
<dbReference type="InterPro" id="IPR036691">
    <property type="entry name" value="Endo/exonu/phosph_ase_sf"/>
</dbReference>
<keyword evidence="7" id="KW-0234">DNA repair</keyword>
<evidence type="ECO:0000256" key="4">
    <source>
        <dbReference type="ARBA" id="ARBA00022842"/>
    </source>
</evidence>
<dbReference type="GO" id="GO:0008081">
    <property type="term" value="F:phosphoric diester hydrolase activity"/>
    <property type="evidence" value="ECO:0007669"/>
    <property type="project" value="TreeGrafter"/>
</dbReference>
<keyword evidence="4 5" id="KW-0460">Magnesium</keyword>
<dbReference type="AlphaFoldDB" id="X6NAT8"/>
<dbReference type="Pfam" id="PF03372">
    <property type="entry name" value="Exo_endo_phos"/>
    <property type="match status" value="1"/>
</dbReference>
<evidence type="ECO:0000256" key="7">
    <source>
        <dbReference type="RuleBase" id="RU362131"/>
    </source>
</evidence>
<evidence type="ECO:0000313" key="9">
    <source>
        <dbReference type="EMBL" id="ETO23385.1"/>
    </source>
</evidence>
<feature type="binding site" evidence="5">
    <location>
        <position position="24"/>
    </location>
    <ligand>
        <name>Mg(2+)</name>
        <dbReference type="ChEBI" id="CHEBI:18420"/>
        <label>1</label>
    </ligand>
</feature>
<dbReference type="PANTHER" id="PTHR22748">
    <property type="entry name" value="AP ENDONUCLEASE"/>
    <property type="match status" value="1"/>
</dbReference>
<feature type="domain" description="Endonuclease/exonuclease/phosphatase" evidence="8">
    <location>
        <begin position="14"/>
        <end position="153"/>
    </location>
</feature>
<accession>X6NAT8</accession>
<protein>
    <submittedName>
        <fullName evidence="9">Exodeoxyribonuclease III</fullName>
    </submittedName>
</protein>
<sequence length="225" mass="26190">MYMYVYVRIYCIKVQQADIVYLNEVRATQEQSPCDFSNYHLIWNECTEKKGYSGCCLLTKLRPLNVVKGIGCEDAQGRAITAEFEKFYLVGTYVPNSGEKLKFAARRAAWDQQMFKFLDQLQKTNKPVIWTGDLNVAIGDCDVYDGDTNPLRPTCAGFTPQERSNFAFLLDRQKRHTSDHFISFAYAFTQQLNMKDSYRQLHPNTRREAYTFVSAKQKNILLRFF</sequence>
<dbReference type="InterPro" id="IPR004808">
    <property type="entry name" value="AP_endonuc_1"/>
</dbReference>
<name>X6NAT8_RETFI</name>
<proteinExistence type="inferred from homology"/>
<comment type="cofactor">
    <cofactor evidence="5 7">
        <name>Mg(2+)</name>
        <dbReference type="ChEBI" id="CHEBI:18420"/>
    </cofactor>
    <cofactor evidence="5 7">
        <name>Mn(2+)</name>
        <dbReference type="ChEBI" id="CHEBI:29035"/>
    </cofactor>
    <text evidence="5 7">Probably binds two magnesium or manganese ions per subunit.</text>
</comment>
<reference evidence="9 10" key="1">
    <citation type="journal article" date="2013" name="Curr. Biol.">
        <title>The Genome of the Foraminiferan Reticulomyxa filosa.</title>
        <authorList>
            <person name="Glockner G."/>
            <person name="Hulsmann N."/>
            <person name="Schleicher M."/>
            <person name="Noegel A.A."/>
            <person name="Eichinger L."/>
            <person name="Gallinger C."/>
            <person name="Pawlowski J."/>
            <person name="Sierra R."/>
            <person name="Euteneuer U."/>
            <person name="Pillet L."/>
            <person name="Moustafa A."/>
            <person name="Platzer M."/>
            <person name="Groth M."/>
            <person name="Szafranski K."/>
            <person name="Schliwa M."/>
        </authorList>
    </citation>
    <scope>NUCLEOTIDE SEQUENCE [LARGE SCALE GENOMIC DNA]</scope>
</reference>
<feature type="binding site" evidence="5">
    <location>
        <position position="135"/>
    </location>
    <ligand>
        <name>Mg(2+)</name>
        <dbReference type="ChEBI" id="CHEBI:18420"/>
        <label>1</label>
    </ligand>
</feature>
<feature type="binding site" evidence="5">
    <location>
        <position position="133"/>
    </location>
    <ligand>
        <name>Mg(2+)</name>
        <dbReference type="ChEBI" id="CHEBI:18420"/>
        <label>1</label>
    </ligand>
</feature>
<keyword evidence="5" id="KW-0464">Manganese</keyword>
<evidence type="ECO:0000256" key="6">
    <source>
        <dbReference type="PIRSR" id="PIRSR604808-3"/>
    </source>
</evidence>
<dbReference type="PANTHER" id="PTHR22748:SF6">
    <property type="entry name" value="DNA-(APURINIC OR APYRIMIDINIC SITE) ENDONUCLEASE"/>
    <property type="match status" value="1"/>
</dbReference>
<dbReference type="NCBIfam" id="TIGR00633">
    <property type="entry name" value="xth"/>
    <property type="match status" value="1"/>
</dbReference>
<dbReference type="GO" id="GO:0006284">
    <property type="term" value="P:base-excision repair"/>
    <property type="evidence" value="ECO:0007669"/>
    <property type="project" value="TreeGrafter"/>
</dbReference>
<dbReference type="GO" id="GO:0005634">
    <property type="term" value="C:nucleus"/>
    <property type="evidence" value="ECO:0007669"/>
    <property type="project" value="TreeGrafter"/>
</dbReference>
<evidence type="ECO:0000256" key="1">
    <source>
        <dbReference type="ARBA" id="ARBA00007092"/>
    </source>
</evidence>
<feature type="site" description="Transition state stabilizer" evidence="6">
    <location>
        <position position="135"/>
    </location>
</feature>
<keyword evidence="3" id="KW-0378">Hydrolase</keyword>
<keyword evidence="2 5" id="KW-0479">Metal-binding</keyword>